<dbReference type="PANTHER" id="PTHR31793">
    <property type="entry name" value="4-HYDROXYBENZOYL-COA THIOESTERASE FAMILY MEMBER"/>
    <property type="match status" value="1"/>
</dbReference>
<protein>
    <submittedName>
        <fullName evidence="1">Thioesterase</fullName>
    </submittedName>
</protein>
<dbReference type="EMBL" id="CP029788">
    <property type="protein sequence ID" value="AWT44321.1"/>
    <property type="molecule type" value="Genomic_DNA"/>
</dbReference>
<sequence length="137" mass="15653">MTTSTMPMPVEVSLRWGDVDSYGHVNNCEIVRIIEEARMRWLMSSGVFDGETAVVAAHEIGYLRPLRYSLDPVDVEVWTSNVRRSSFEFNFRILNSDRQVSVKAVSRMVMFDLEKQESYAIGPRLRGFLTAACGERL</sequence>
<dbReference type="Proteomes" id="UP000247634">
    <property type="component" value="Chromosome"/>
</dbReference>
<dbReference type="Pfam" id="PF13279">
    <property type="entry name" value="4HBT_2"/>
    <property type="match status" value="1"/>
</dbReference>
<dbReference type="KEGG" id="sact:DMT42_19750"/>
<dbReference type="PANTHER" id="PTHR31793:SF24">
    <property type="entry name" value="LONG-CHAIN ACYL-COA THIOESTERASE FADM"/>
    <property type="match status" value="1"/>
</dbReference>
<proteinExistence type="predicted"/>
<evidence type="ECO:0000313" key="2">
    <source>
        <dbReference type="Proteomes" id="UP000247634"/>
    </source>
</evidence>
<dbReference type="Gene3D" id="3.10.129.10">
    <property type="entry name" value="Hotdog Thioesterase"/>
    <property type="match status" value="1"/>
</dbReference>
<dbReference type="SUPFAM" id="SSF54637">
    <property type="entry name" value="Thioesterase/thiol ester dehydrase-isomerase"/>
    <property type="match status" value="1"/>
</dbReference>
<evidence type="ECO:0000313" key="1">
    <source>
        <dbReference type="EMBL" id="AWT44321.1"/>
    </source>
</evidence>
<reference evidence="1 2" key="1">
    <citation type="submission" date="2018-06" db="EMBL/GenBank/DDBJ databases">
        <title>The complete genome sequence of a nosiheptide producer Streptomyces actuosus ATCC 25421: deducing the ability of producing a new class III lantibiotics.</title>
        <authorList>
            <person name="Liu W."/>
            <person name="Sun F."/>
            <person name="Hu Y."/>
        </authorList>
    </citation>
    <scope>NUCLEOTIDE SEQUENCE [LARGE SCALE GENOMIC DNA]</scope>
    <source>
        <strain evidence="1 2">ATCC 25421</strain>
    </source>
</reference>
<name>A0A2U9P574_STRAS</name>
<dbReference type="InterPro" id="IPR029069">
    <property type="entry name" value="HotDog_dom_sf"/>
</dbReference>
<dbReference type="CDD" id="cd00586">
    <property type="entry name" value="4HBT"/>
    <property type="match status" value="1"/>
</dbReference>
<dbReference type="RefSeq" id="WP_110629223.1">
    <property type="nucleotide sequence ID" value="NZ_CP029788.1"/>
</dbReference>
<dbReference type="OrthoDB" id="9799036at2"/>
<accession>A0A2U9P574</accession>
<gene>
    <name evidence="1" type="ORF">DMT42_19750</name>
</gene>
<dbReference type="GO" id="GO:0047617">
    <property type="term" value="F:fatty acyl-CoA hydrolase activity"/>
    <property type="evidence" value="ECO:0007669"/>
    <property type="project" value="TreeGrafter"/>
</dbReference>
<keyword evidence="2" id="KW-1185">Reference proteome</keyword>
<dbReference type="AlphaFoldDB" id="A0A2U9P574"/>
<dbReference type="InterPro" id="IPR050563">
    <property type="entry name" value="4-hydroxybenzoyl-CoA_TE"/>
</dbReference>
<organism evidence="1 2">
    <name type="scientific">Streptomyces actuosus</name>
    <dbReference type="NCBI Taxonomy" id="1885"/>
    <lineage>
        <taxon>Bacteria</taxon>
        <taxon>Bacillati</taxon>
        <taxon>Actinomycetota</taxon>
        <taxon>Actinomycetes</taxon>
        <taxon>Kitasatosporales</taxon>
        <taxon>Streptomycetaceae</taxon>
        <taxon>Streptomyces</taxon>
    </lineage>
</organism>